<gene>
    <name evidence="1" type="ORF">ODALV1_LOCUS13321</name>
</gene>
<reference evidence="1 2" key="1">
    <citation type="submission" date="2024-08" db="EMBL/GenBank/DDBJ databases">
        <authorList>
            <person name="Cucini C."/>
            <person name="Frati F."/>
        </authorList>
    </citation>
    <scope>NUCLEOTIDE SEQUENCE [LARGE SCALE GENOMIC DNA]</scope>
</reference>
<accession>A0ABP1QNK4</accession>
<dbReference type="EMBL" id="CAXLJM020000041">
    <property type="protein sequence ID" value="CAL8109392.1"/>
    <property type="molecule type" value="Genomic_DNA"/>
</dbReference>
<name>A0ABP1QNK4_9HEXA</name>
<organism evidence="1 2">
    <name type="scientific">Orchesella dallaii</name>
    <dbReference type="NCBI Taxonomy" id="48710"/>
    <lineage>
        <taxon>Eukaryota</taxon>
        <taxon>Metazoa</taxon>
        <taxon>Ecdysozoa</taxon>
        <taxon>Arthropoda</taxon>
        <taxon>Hexapoda</taxon>
        <taxon>Collembola</taxon>
        <taxon>Entomobryomorpha</taxon>
        <taxon>Entomobryoidea</taxon>
        <taxon>Orchesellidae</taxon>
        <taxon>Orchesellinae</taxon>
        <taxon>Orchesella</taxon>
    </lineage>
</organism>
<dbReference type="Proteomes" id="UP001642540">
    <property type="component" value="Unassembled WGS sequence"/>
</dbReference>
<dbReference type="Gene3D" id="3.40.50.620">
    <property type="entry name" value="HUPs"/>
    <property type="match status" value="1"/>
</dbReference>
<sequence>MALLACKYVSEIVLDAPIDLNESLFDALSINCVVPSIDDYGDCGFVHKEQFDDRGNLINDRYWVAKKRGIFHEIHLDQGHVADMRAGVTISKILSRVHKNWKAYAYAAEAGMNSKSESCVDHDANKKEIKELESVTLVQTDCEPELTSSIENGCGNCGCGETLAFQ</sequence>
<protein>
    <submittedName>
        <fullName evidence="1">Uncharacterized protein</fullName>
    </submittedName>
</protein>
<evidence type="ECO:0000313" key="2">
    <source>
        <dbReference type="Proteomes" id="UP001642540"/>
    </source>
</evidence>
<comment type="caution">
    <text evidence="1">The sequence shown here is derived from an EMBL/GenBank/DDBJ whole genome shotgun (WGS) entry which is preliminary data.</text>
</comment>
<evidence type="ECO:0000313" key="1">
    <source>
        <dbReference type="EMBL" id="CAL8109392.1"/>
    </source>
</evidence>
<proteinExistence type="predicted"/>
<keyword evidence="2" id="KW-1185">Reference proteome</keyword>
<dbReference type="InterPro" id="IPR014729">
    <property type="entry name" value="Rossmann-like_a/b/a_fold"/>
</dbReference>